<organism evidence="1 2">
    <name type="scientific">Pisum sativum</name>
    <name type="common">Garden pea</name>
    <name type="synonym">Lathyrus oleraceus</name>
    <dbReference type="NCBI Taxonomy" id="3888"/>
    <lineage>
        <taxon>Eukaryota</taxon>
        <taxon>Viridiplantae</taxon>
        <taxon>Streptophyta</taxon>
        <taxon>Embryophyta</taxon>
        <taxon>Tracheophyta</taxon>
        <taxon>Spermatophyta</taxon>
        <taxon>Magnoliopsida</taxon>
        <taxon>eudicotyledons</taxon>
        <taxon>Gunneridae</taxon>
        <taxon>Pentapetalae</taxon>
        <taxon>rosids</taxon>
        <taxon>fabids</taxon>
        <taxon>Fabales</taxon>
        <taxon>Fabaceae</taxon>
        <taxon>Papilionoideae</taxon>
        <taxon>50 kb inversion clade</taxon>
        <taxon>NPAAA clade</taxon>
        <taxon>Hologalegina</taxon>
        <taxon>IRL clade</taxon>
        <taxon>Fabeae</taxon>
        <taxon>Lathyrus</taxon>
    </lineage>
</organism>
<protein>
    <submittedName>
        <fullName evidence="1">Uncharacterized protein</fullName>
    </submittedName>
</protein>
<sequence length="117" mass="13593">MIFWFDAGSKLRDIVSDLRNMGYIAKALFRCGATVFHDKFEGFMEIETEKGRLISNREFVQVKETDMLIQEMENLNLEARGAQGNEFQKLVIEITILNMKCEFDPFSIQIPSLEQFS</sequence>
<gene>
    <name evidence="1" type="ORF">KIW84_020362</name>
</gene>
<dbReference type="EMBL" id="JAMSHJ010000002">
    <property type="protein sequence ID" value="KAI5433035.1"/>
    <property type="molecule type" value="Genomic_DNA"/>
</dbReference>
<keyword evidence="2" id="KW-1185">Reference proteome</keyword>
<dbReference type="AlphaFoldDB" id="A0A9D4Y9F0"/>
<accession>A0A9D4Y9F0</accession>
<comment type="caution">
    <text evidence="1">The sequence shown here is derived from an EMBL/GenBank/DDBJ whole genome shotgun (WGS) entry which is preliminary data.</text>
</comment>
<dbReference type="Proteomes" id="UP001058974">
    <property type="component" value="Chromosome 2"/>
</dbReference>
<proteinExistence type="predicted"/>
<reference evidence="1 2" key="1">
    <citation type="journal article" date="2022" name="Nat. Genet.">
        <title>Improved pea reference genome and pan-genome highlight genomic features and evolutionary characteristics.</title>
        <authorList>
            <person name="Yang T."/>
            <person name="Liu R."/>
            <person name="Luo Y."/>
            <person name="Hu S."/>
            <person name="Wang D."/>
            <person name="Wang C."/>
            <person name="Pandey M.K."/>
            <person name="Ge S."/>
            <person name="Xu Q."/>
            <person name="Li N."/>
            <person name="Li G."/>
            <person name="Huang Y."/>
            <person name="Saxena R.K."/>
            <person name="Ji Y."/>
            <person name="Li M."/>
            <person name="Yan X."/>
            <person name="He Y."/>
            <person name="Liu Y."/>
            <person name="Wang X."/>
            <person name="Xiang C."/>
            <person name="Varshney R.K."/>
            <person name="Ding H."/>
            <person name="Gao S."/>
            <person name="Zong X."/>
        </authorList>
    </citation>
    <scope>NUCLEOTIDE SEQUENCE [LARGE SCALE GENOMIC DNA]</scope>
    <source>
        <strain evidence="1 2">cv. Zhongwan 6</strain>
    </source>
</reference>
<name>A0A9D4Y9F0_PEA</name>
<evidence type="ECO:0000313" key="1">
    <source>
        <dbReference type="EMBL" id="KAI5433035.1"/>
    </source>
</evidence>
<dbReference type="Gramene" id="Psat02G0036200-T1">
    <property type="protein sequence ID" value="KAI5433035.1"/>
    <property type="gene ID" value="KIW84_020362"/>
</dbReference>
<evidence type="ECO:0000313" key="2">
    <source>
        <dbReference type="Proteomes" id="UP001058974"/>
    </source>
</evidence>